<dbReference type="AlphaFoldDB" id="A0A9P6D6K9"/>
<dbReference type="OrthoDB" id="5592585at2759"/>
<dbReference type="Pfam" id="PF17667">
    <property type="entry name" value="Pkinase_fungal"/>
    <property type="match status" value="1"/>
</dbReference>
<feature type="compositionally biased region" description="Acidic residues" evidence="1">
    <location>
        <begin position="171"/>
        <end position="191"/>
    </location>
</feature>
<gene>
    <name evidence="3" type="ORF">BDN70DRAFT_872007</name>
</gene>
<dbReference type="PANTHER" id="PTHR38248:SF2">
    <property type="entry name" value="FUNK1 11"/>
    <property type="match status" value="1"/>
</dbReference>
<feature type="compositionally biased region" description="Polar residues" evidence="1">
    <location>
        <begin position="65"/>
        <end position="80"/>
    </location>
</feature>
<sequence length="808" mass="91393">MPLPRGPAVLDENDRDLPHTLPSSISISPSSNFSKESPTLSSPMHEEHEERPDKPYFDGPLPKGSSRSETSTTQDFSSSLDYHGRDMPEILPILVGPMPPELFIVKFFPDQYPDDGMPAPHDAFSKVPVDAKRESQLYQPIVDALNTSFEGGAQRCPGITFCYTGDKDEQLENEDGQPENDDDHLEDEDEHLENKDTIKPNSKFEITGYKIQDPIVQGLPNTRNDAKAPFLPQHAELVITLKIHDIAKDPTSAEDNLEFRPRRGPNKKDLTHLALEELHSTATEVFSRQLRNFLFTLLMTPNEARFFRWDHAGVVMSASFDYRKDPGMLCRFLWQFGNASDAQRGWDAGVVRASAKEEALFKDRIELHVRSQLVDDFKDIEGEYKRHYEANNVVKLPVRHTTQDGVVDENFFLVSRPVARPRSMASRSTRGYWAMDLKTKEIVFLKDTWRTNNEDMEVEGDVLRSIEGVPNVPTLVCYGDVGDASSFDHAYITQTDRYRTAEWNAHRPVISKLTSRIHYRQVTKEAGYPLTNLAGSGELLRAVRDVYNALEAVYESAERMHRDISTGNIILFADDSTREYGNRRGILIDWELSCKIERDHARKHWKSGTWAFMSINTLGPDPGPHALVYDAESLVYVVFYCAIFFLKWSYSPATHKAIVADFFDQSTIREGDGNLLPIFKGGAGKTQNLYPVRFRGRTFAEPKGLPTVISHWLQRSVKFISQWYDSDPVDRIAEAQKKLASPIFDLSDNIFKDMPINDRECERPTLKGCSLLNLPATHTSATPPPSGELVAPSDVPASRARSRDTNPA</sequence>
<comment type="caution">
    <text evidence="3">The sequence shown here is derived from an EMBL/GenBank/DDBJ whole genome shotgun (WGS) entry which is preliminary data.</text>
</comment>
<organism evidence="3 4">
    <name type="scientific">Pholiota conissans</name>
    <dbReference type="NCBI Taxonomy" id="109636"/>
    <lineage>
        <taxon>Eukaryota</taxon>
        <taxon>Fungi</taxon>
        <taxon>Dikarya</taxon>
        <taxon>Basidiomycota</taxon>
        <taxon>Agaricomycotina</taxon>
        <taxon>Agaricomycetes</taxon>
        <taxon>Agaricomycetidae</taxon>
        <taxon>Agaricales</taxon>
        <taxon>Agaricineae</taxon>
        <taxon>Strophariaceae</taxon>
        <taxon>Pholiota</taxon>
    </lineage>
</organism>
<name>A0A9P6D6K9_9AGAR</name>
<feature type="region of interest" description="Disordered" evidence="1">
    <location>
        <begin position="777"/>
        <end position="808"/>
    </location>
</feature>
<feature type="region of interest" description="Disordered" evidence="1">
    <location>
        <begin position="1"/>
        <end position="83"/>
    </location>
</feature>
<dbReference type="InterPro" id="IPR040976">
    <property type="entry name" value="Pkinase_fungal"/>
</dbReference>
<reference evidence="3" key="1">
    <citation type="submission" date="2020-11" db="EMBL/GenBank/DDBJ databases">
        <authorList>
            <consortium name="DOE Joint Genome Institute"/>
            <person name="Ahrendt S."/>
            <person name="Riley R."/>
            <person name="Andreopoulos W."/>
            <person name="Labutti K."/>
            <person name="Pangilinan J."/>
            <person name="Ruiz-Duenas F.J."/>
            <person name="Barrasa J.M."/>
            <person name="Sanchez-Garcia M."/>
            <person name="Camarero S."/>
            <person name="Miyauchi S."/>
            <person name="Serrano A."/>
            <person name="Linde D."/>
            <person name="Babiker R."/>
            <person name="Drula E."/>
            <person name="Ayuso-Fernandez I."/>
            <person name="Pacheco R."/>
            <person name="Padilla G."/>
            <person name="Ferreira P."/>
            <person name="Barriuso J."/>
            <person name="Kellner H."/>
            <person name="Castanera R."/>
            <person name="Alfaro M."/>
            <person name="Ramirez L."/>
            <person name="Pisabarro A.G."/>
            <person name="Kuo A."/>
            <person name="Tritt A."/>
            <person name="Lipzen A."/>
            <person name="He G."/>
            <person name="Yan M."/>
            <person name="Ng V."/>
            <person name="Cullen D."/>
            <person name="Martin F."/>
            <person name="Rosso M.-N."/>
            <person name="Henrissat B."/>
            <person name="Hibbett D."/>
            <person name="Martinez A.T."/>
            <person name="Grigoriev I.V."/>
        </authorList>
    </citation>
    <scope>NUCLEOTIDE SEQUENCE</scope>
    <source>
        <strain evidence="3">CIRM-BRFM 674</strain>
    </source>
</reference>
<evidence type="ECO:0000259" key="2">
    <source>
        <dbReference type="Pfam" id="PF17667"/>
    </source>
</evidence>
<proteinExistence type="predicted"/>
<feature type="domain" description="Fungal-type protein kinase" evidence="2">
    <location>
        <begin position="267"/>
        <end position="640"/>
    </location>
</feature>
<dbReference type="Gene3D" id="1.10.510.10">
    <property type="entry name" value="Transferase(Phosphotransferase) domain 1"/>
    <property type="match status" value="1"/>
</dbReference>
<dbReference type="SUPFAM" id="SSF56112">
    <property type="entry name" value="Protein kinase-like (PK-like)"/>
    <property type="match status" value="1"/>
</dbReference>
<evidence type="ECO:0000313" key="4">
    <source>
        <dbReference type="Proteomes" id="UP000807469"/>
    </source>
</evidence>
<keyword evidence="4" id="KW-1185">Reference proteome</keyword>
<dbReference type="InterPro" id="IPR011009">
    <property type="entry name" value="Kinase-like_dom_sf"/>
</dbReference>
<feature type="region of interest" description="Disordered" evidence="1">
    <location>
        <begin position="169"/>
        <end position="195"/>
    </location>
</feature>
<dbReference type="EMBL" id="MU155140">
    <property type="protein sequence ID" value="KAF9484763.1"/>
    <property type="molecule type" value="Genomic_DNA"/>
</dbReference>
<accession>A0A9P6D6K9</accession>
<feature type="compositionally biased region" description="Basic and acidic residues" evidence="1">
    <location>
        <begin position="44"/>
        <end position="56"/>
    </location>
</feature>
<protein>
    <recommendedName>
        <fullName evidence="2">Fungal-type protein kinase domain-containing protein</fullName>
    </recommendedName>
</protein>
<dbReference type="Proteomes" id="UP000807469">
    <property type="component" value="Unassembled WGS sequence"/>
</dbReference>
<dbReference type="PANTHER" id="PTHR38248">
    <property type="entry name" value="FUNK1 6"/>
    <property type="match status" value="1"/>
</dbReference>
<feature type="compositionally biased region" description="Polar residues" evidence="1">
    <location>
        <begin position="32"/>
        <end position="42"/>
    </location>
</feature>
<evidence type="ECO:0000313" key="3">
    <source>
        <dbReference type="EMBL" id="KAF9484763.1"/>
    </source>
</evidence>
<evidence type="ECO:0000256" key="1">
    <source>
        <dbReference type="SAM" id="MobiDB-lite"/>
    </source>
</evidence>
<feature type="compositionally biased region" description="Low complexity" evidence="1">
    <location>
        <begin position="22"/>
        <end position="31"/>
    </location>
</feature>